<feature type="compositionally biased region" description="Polar residues" evidence="1">
    <location>
        <begin position="96"/>
        <end position="105"/>
    </location>
</feature>
<feature type="compositionally biased region" description="Basic and acidic residues" evidence="1">
    <location>
        <begin position="81"/>
        <end position="95"/>
    </location>
</feature>
<sequence>SRSRNLQVPESALSRNRAVHLDMVDVQPALTKIDELAAPTIEDIESGIVLDLSSNHEEDSKDDARSEAEHENGTEETVEMDNQKSLEGDQNEDVKNSTPEPQMSFENEPADKVPENILQPTIRNFYVSDSDTDGLAMLEKPVFQLSSHRKSRKKSSRKGSDQRKGQNGGSRREQESKAKYKESCKCQQIRNDPKLKTKVCTIL</sequence>
<dbReference type="OMA" id="KESCKCQ"/>
<evidence type="ECO:0000313" key="3">
    <source>
        <dbReference type="WBParaSite" id="HCON_00149080-00001"/>
    </source>
</evidence>
<accession>A0A7I4YVR3</accession>
<evidence type="ECO:0000313" key="2">
    <source>
        <dbReference type="Proteomes" id="UP000025227"/>
    </source>
</evidence>
<proteinExistence type="predicted"/>
<organism evidence="2 3">
    <name type="scientific">Haemonchus contortus</name>
    <name type="common">Barber pole worm</name>
    <dbReference type="NCBI Taxonomy" id="6289"/>
    <lineage>
        <taxon>Eukaryota</taxon>
        <taxon>Metazoa</taxon>
        <taxon>Ecdysozoa</taxon>
        <taxon>Nematoda</taxon>
        <taxon>Chromadorea</taxon>
        <taxon>Rhabditida</taxon>
        <taxon>Rhabditina</taxon>
        <taxon>Rhabditomorpha</taxon>
        <taxon>Strongyloidea</taxon>
        <taxon>Trichostrongylidae</taxon>
        <taxon>Haemonchus</taxon>
    </lineage>
</organism>
<feature type="region of interest" description="Disordered" evidence="1">
    <location>
        <begin position="48"/>
        <end position="117"/>
    </location>
</feature>
<protein>
    <submittedName>
        <fullName evidence="3">Protein FAR1-RELATED SEQUENCE</fullName>
    </submittedName>
</protein>
<feature type="region of interest" description="Disordered" evidence="1">
    <location>
        <begin position="138"/>
        <end position="187"/>
    </location>
</feature>
<reference evidence="3" key="1">
    <citation type="submission" date="2020-12" db="UniProtKB">
        <authorList>
            <consortium name="WormBaseParasite"/>
        </authorList>
    </citation>
    <scope>IDENTIFICATION</scope>
    <source>
        <strain evidence="3">MHco3</strain>
    </source>
</reference>
<feature type="compositionally biased region" description="Basic residues" evidence="1">
    <location>
        <begin position="147"/>
        <end position="157"/>
    </location>
</feature>
<name>A0A7I4YVR3_HAECO</name>
<dbReference type="AlphaFoldDB" id="A0A7I4YVR3"/>
<dbReference type="Proteomes" id="UP000025227">
    <property type="component" value="Unplaced"/>
</dbReference>
<evidence type="ECO:0000256" key="1">
    <source>
        <dbReference type="SAM" id="MobiDB-lite"/>
    </source>
</evidence>
<dbReference type="WBParaSite" id="HCON_00149080-00001">
    <property type="protein sequence ID" value="HCON_00149080-00001"/>
    <property type="gene ID" value="HCON_00149080"/>
</dbReference>
<feature type="compositionally biased region" description="Basic and acidic residues" evidence="1">
    <location>
        <begin position="158"/>
        <end position="184"/>
    </location>
</feature>
<feature type="compositionally biased region" description="Basic and acidic residues" evidence="1">
    <location>
        <begin position="54"/>
        <end position="73"/>
    </location>
</feature>
<keyword evidence="2" id="KW-1185">Reference proteome</keyword>
<dbReference type="OrthoDB" id="5877193at2759"/>